<keyword evidence="7" id="KW-1185">Reference proteome</keyword>
<evidence type="ECO:0000256" key="1">
    <source>
        <dbReference type="ARBA" id="ARBA00009437"/>
    </source>
</evidence>
<evidence type="ECO:0000256" key="4">
    <source>
        <dbReference type="ARBA" id="ARBA00023163"/>
    </source>
</evidence>
<dbReference type="SUPFAM" id="SSF53850">
    <property type="entry name" value="Periplasmic binding protein-like II"/>
    <property type="match status" value="1"/>
</dbReference>
<evidence type="ECO:0000259" key="5">
    <source>
        <dbReference type="PROSITE" id="PS50931"/>
    </source>
</evidence>
<dbReference type="PANTHER" id="PTHR30346">
    <property type="entry name" value="TRANSCRIPTIONAL DUAL REGULATOR HCAR-RELATED"/>
    <property type="match status" value="1"/>
</dbReference>
<evidence type="ECO:0000256" key="3">
    <source>
        <dbReference type="ARBA" id="ARBA00023125"/>
    </source>
</evidence>
<evidence type="ECO:0000256" key="2">
    <source>
        <dbReference type="ARBA" id="ARBA00023015"/>
    </source>
</evidence>
<dbReference type="Pfam" id="PF03466">
    <property type="entry name" value="LysR_substrate"/>
    <property type="match status" value="1"/>
</dbReference>
<protein>
    <submittedName>
        <fullName evidence="6">LysR family transcriptional regulator</fullName>
    </submittedName>
</protein>
<comment type="caution">
    <text evidence="6">The sequence shown here is derived from an EMBL/GenBank/DDBJ whole genome shotgun (WGS) entry which is preliminary data.</text>
</comment>
<dbReference type="RefSeq" id="WP_379539399.1">
    <property type="nucleotide sequence ID" value="NZ_JBHSDR010000006.1"/>
</dbReference>
<dbReference type="EMBL" id="JBHSDR010000006">
    <property type="protein sequence ID" value="MFC4295942.1"/>
    <property type="molecule type" value="Genomic_DNA"/>
</dbReference>
<keyword evidence="3" id="KW-0238">DNA-binding</keyword>
<keyword evidence="4" id="KW-0804">Transcription</keyword>
<dbReference type="Proteomes" id="UP001595828">
    <property type="component" value="Unassembled WGS sequence"/>
</dbReference>
<dbReference type="InterPro" id="IPR036388">
    <property type="entry name" value="WH-like_DNA-bd_sf"/>
</dbReference>
<evidence type="ECO:0000313" key="6">
    <source>
        <dbReference type="EMBL" id="MFC4295942.1"/>
    </source>
</evidence>
<sequence>MNLQQLRQLVALADTLSFRRAAEKLNMAQPPLSISLAKLEAEFGVRLFARDRRKVTLTAAGAAALPHAAQALFHIEQVKAAVRESLLGSTGRLRFGFVGSATYSLLPRLLSGFRLEYPNIDLLLEESYTTALLRKLSDREIDVALVRTPVLGDLDAELHVLEHDTLVAVVKSPGPYDERTSIDISELKDAPLITHPEAAVPNMRAVMMLMCHEAGFQPNVVQEAIQAQTMISLVQSGIGVALVAGVTRNYSASNIKFLKIKGSEQSNRIGLALALPKDQRSRVTERFLEFALRQAPCDSRLS</sequence>
<evidence type="ECO:0000313" key="7">
    <source>
        <dbReference type="Proteomes" id="UP001595828"/>
    </source>
</evidence>
<dbReference type="PRINTS" id="PR00039">
    <property type="entry name" value="HTHLYSR"/>
</dbReference>
<proteinExistence type="inferred from homology"/>
<dbReference type="InterPro" id="IPR036390">
    <property type="entry name" value="WH_DNA-bd_sf"/>
</dbReference>
<dbReference type="Pfam" id="PF00126">
    <property type="entry name" value="HTH_1"/>
    <property type="match status" value="1"/>
</dbReference>
<gene>
    <name evidence="6" type="ORF">ACFO0A_12830</name>
</gene>
<accession>A0ABV8RSQ3</accession>
<dbReference type="CDD" id="cd08414">
    <property type="entry name" value="PBP2_LTTR_aromatics_like"/>
    <property type="match status" value="1"/>
</dbReference>
<dbReference type="PROSITE" id="PS50931">
    <property type="entry name" value="HTH_LYSR"/>
    <property type="match status" value="1"/>
</dbReference>
<name>A0ABV8RSQ3_9SPHN</name>
<keyword evidence="2" id="KW-0805">Transcription regulation</keyword>
<dbReference type="InterPro" id="IPR000847">
    <property type="entry name" value="LysR_HTH_N"/>
</dbReference>
<dbReference type="PANTHER" id="PTHR30346:SF0">
    <property type="entry name" value="HCA OPERON TRANSCRIPTIONAL ACTIVATOR HCAR"/>
    <property type="match status" value="1"/>
</dbReference>
<dbReference type="InterPro" id="IPR005119">
    <property type="entry name" value="LysR_subst-bd"/>
</dbReference>
<feature type="domain" description="HTH lysR-type" evidence="5">
    <location>
        <begin position="1"/>
        <end position="58"/>
    </location>
</feature>
<organism evidence="6 7">
    <name type="scientific">Novosphingobium tardum</name>
    <dbReference type="NCBI Taxonomy" id="1538021"/>
    <lineage>
        <taxon>Bacteria</taxon>
        <taxon>Pseudomonadati</taxon>
        <taxon>Pseudomonadota</taxon>
        <taxon>Alphaproteobacteria</taxon>
        <taxon>Sphingomonadales</taxon>
        <taxon>Sphingomonadaceae</taxon>
        <taxon>Novosphingobium</taxon>
    </lineage>
</organism>
<dbReference type="Gene3D" id="1.10.10.10">
    <property type="entry name" value="Winged helix-like DNA-binding domain superfamily/Winged helix DNA-binding domain"/>
    <property type="match status" value="1"/>
</dbReference>
<dbReference type="Gene3D" id="3.40.190.10">
    <property type="entry name" value="Periplasmic binding protein-like II"/>
    <property type="match status" value="2"/>
</dbReference>
<dbReference type="SUPFAM" id="SSF46785">
    <property type="entry name" value="Winged helix' DNA-binding domain"/>
    <property type="match status" value="1"/>
</dbReference>
<reference evidence="7" key="1">
    <citation type="journal article" date="2019" name="Int. J. Syst. Evol. Microbiol.">
        <title>The Global Catalogue of Microorganisms (GCM) 10K type strain sequencing project: providing services to taxonomists for standard genome sequencing and annotation.</title>
        <authorList>
            <consortium name="The Broad Institute Genomics Platform"/>
            <consortium name="The Broad Institute Genome Sequencing Center for Infectious Disease"/>
            <person name="Wu L."/>
            <person name="Ma J."/>
        </authorList>
    </citation>
    <scope>NUCLEOTIDE SEQUENCE [LARGE SCALE GENOMIC DNA]</scope>
    <source>
        <strain evidence="7">CGMCC 1.12989</strain>
    </source>
</reference>
<comment type="similarity">
    <text evidence="1">Belongs to the LysR transcriptional regulatory family.</text>
</comment>